<accession>A0ABV6JXE4</accession>
<dbReference type="Pfam" id="PF19278">
    <property type="entry name" value="Hydant_A_C"/>
    <property type="match status" value="1"/>
</dbReference>
<dbReference type="Proteomes" id="UP001589865">
    <property type="component" value="Unassembled WGS sequence"/>
</dbReference>
<dbReference type="InterPro" id="IPR002821">
    <property type="entry name" value="Hydantoinase_A"/>
</dbReference>
<dbReference type="InterPro" id="IPR043129">
    <property type="entry name" value="ATPase_NBD"/>
</dbReference>
<evidence type="ECO:0000313" key="5">
    <source>
        <dbReference type="Proteomes" id="UP001589865"/>
    </source>
</evidence>
<organism evidence="4 5">
    <name type="scientific">Roseomonas elaeocarpi</name>
    <dbReference type="NCBI Taxonomy" id="907779"/>
    <lineage>
        <taxon>Bacteria</taxon>
        <taxon>Pseudomonadati</taxon>
        <taxon>Pseudomonadota</taxon>
        <taxon>Alphaproteobacteria</taxon>
        <taxon>Acetobacterales</taxon>
        <taxon>Roseomonadaceae</taxon>
        <taxon>Roseomonas</taxon>
    </lineage>
</organism>
<evidence type="ECO:0000259" key="1">
    <source>
        <dbReference type="Pfam" id="PF01968"/>
    </source>
</evidence>
<sequence length="680" mass="70152">MMVGVDIGGTFADFVALEPGSGRVRTLKVLTTPLTPGRDVAAGLDRLASEGVDPADVTRFVHGTTVGVNTIIQRRGARLALFTTAGFTDMLELARLRMADPYSLFCERPAPLIPREHVFGIVERMGADGTVLQSPGEADVAAALAAAQRAGCEAVVVSFLHAWRNSRHEELVADTIARLAPGMMVFRGSEVWPAIREYERTTTAVLNAYVHPRISHYLDRVAAELREAGIPAPLLLTTSAGGTMTAAAGRRDCVGMLLSGTASGVVGAGVVAKAAGEAAVLTLDIGGTSADIALLEDGQPSFATGHAIGEFPLATTTVAVTSSGQGGGSVVRVDAQGVLQVGPESAGSTPGPACFGRGGTRLTVTDAALLCGILGHGDLGFGAIRPDIALAEAAARPLAEQLGLDIPTLAEGVLSVAISGMLVPVEQLLARAGLHASELTLMPFGGAGPMLGALTADAAGMNRVLVPAVPGTLCALGALAAAIRRDTMRTVLLPLDEHNWAAMQTVLEDLAREASDAVEAMAGPGETAVLRAVDVRYRGQSFELTVPVEAGADADTVTRLFHAAHERNFGHAEEGAPVQVVSLRASASRAAPPIAMPREEAVPHVVEPQARGRLFTGGRWQDAALFDRAALDPGAGFAGPAVVTQSDCTILVPPGWWAEVDGLRNLVLQRDVPAAAGEQG</sequence>
<feature type="domain" description="Acetophenone carboxylase-like C-terminal" evidence="3">
    <location>
        <begin position="501"/>
        <end position="668"/>
    </location>
</feature>
<protein>
    <submittedName>
        <fullName evidence="4">Hydantoinase/oxoprolinase family protein</fullName>
    </submittedName>
</protein>
<dbReference type="InterPro" id="IPR049517">
    <property type="entry name" value="ACX-like_C"/>
</dbReference>
<name>A0ABV6JXE4_9PROT</name>
<evidence type="ECO:0000313" key="4">
    <source>
        <dbReference type="EMBL" id="MFC0410358.1"/>
    </source>
</evidence>
<evidence type="ECO:0000259" key="3">
    <source>
        <dbReference type="Pfam" id="PF19278"/>
    </source>
</evidence>
<dbReference type="Pfam" id="PF05378">
    <property type="entry name" value="Hydant_A_N"/>
    <property type="match status" value="1"/>
</dbReference>
<dbReference type="PANTHER" id="PTHR11365">
    <property type="entry name" value="5-OXOPROLINASE RELATED"/>
    <property type="match status" value="1"/>
</dbReference>
<feature type="domain" description="Hydantoinase/oxoprolinase N-terminal" evidence="2">
    <location>
        <begin position="3"/>
        <end position="177"/>
    </location>
</feature>
<comment type="caution">
    <text evidence="4">The sequence shown here is derived from an EMBL/GenBank/DDBJ whole genome shotgun (WGS) entry which is preliminary data.</text>
</comment>
<feature type="domain" description="Hydantoinase A/oxoprolinase" evidence="1">
    <location>
        <begin position="200"/>
        <end position="486"/>
    </location>
</feature>
<dbReference type="InterPro" id="IPR045079">
    <property type="entry name" value="Oxoprolinase-like"/>
</dbReference>
<proteinExistence type="predicted"/>
<reference evidence="4 5" key="1">
    <citation type="submission" date="2024-09" db="EMBL/GenBank/DDBJ databases">
        <authorList>
            <person name="Sun Q."/>
            <person name="Mori K."/>
        </authorList>
    </citation>
    <scope>NUCLEOTIDE SEQUENCE [LARGE SCALE GENOMIC DNA]</scope>
    <source>
        <strain evidence="4 5">TBRC 5777</strain>
    </source>
</reference>
<dbReference type="RefSeq" id="WP_377046118.1">
    <property type="nucleotide sequence ID" value="NZ_JBHLUN010000014.1"/>
</dbReference>
<gene>
    <name evidence="4" type="ORF">ACFFGY_19050</name>
</gene>
<dbReference type="SUPFAM" id="SSF53067">
    <property type="entry name" value="Actin-like ATPase domain"/>
    <property type="match status" value="1"/>
</dbReference>
<dbReference type="Pfam" id="PF01968">
    <property type="entry name" value="Hydantoinase_A"/>
    <property type="match status" value="1"/>
</dbReference>
<dbReference type="InterPro" id="IPR008040">
    <property type="entry name" value="Hydant_A_N"/>
</dbReference>
<evidence type="ECO:0000259" key="2">
    <source>
        <dbReference type="Pfam" id="PF05378"/>
    </source>
</evidence>
<keyword evidence="5" id="KW-1185">Reference proteome</keyword>
<dbReference type="PANTHER" id="PTHR11365:SF23">
    <property type="entry name" value="HYPOTHETICAL 5-OXOPROLINASE (EUROFUNG)-RELATED"/>
    <property type="match status" value="1"/>
</dbReference>
<dbReference type="EMBL" id="JBHLUN010000014">
    <property type="protein sequence ID" value="MFC0410358.1"/>
    <property type="molecule type" value="Genomic_DNA"/>
</dbReference>